<evidence type="ECO:0000313" key="1">
    <source>
        <dbReference type="EMBL" id="CBJ13952.1"/>
    </source>
</evidence>
<dbReference type="KEGG" id="llo:LLO_p4098"/>
<dbReference type="HOGENOM" id="CLU_2954914_0_0_6"/>
<gene>
    <name evidence="1" type="ordered locus">LLO_p4098</name>
</gene>
<dbReference type="EMBL" id="FN650141">
    <property type="protein sequence ID" value="CBJ13952.1"/>
    <property type="molecule type" value="Genomic_DNA"/>
</dbReference>
<organism evidence="1 2">
    <name type="scientific">Legionella longbeachae serogroup 1 (strain NSW150)</name>
    <dbReference type="NCBI Taxonomy" id="661367"/>
    <lineage>
        <taxon>Bacteria</taxon>
        <taxon>Pseudomonadati</taxon>
        <taxon>Pseudomonadota</taxon>
        <taxon>Gammaproteobacteria</taxon>
        <taxon>Legionellales</taxon>
        <taxon>Legionellaceae</taxon>
        <taxon>Legionella</taxon>
    </lineage>
</organism>
<evidence type="ECO:0000313" key="2">
    <source>
        <dbReference type="Proteomes" id="UP000001060"/>
    </source>
</evidence>
<keyword evidence="1" id="KW-0614">Plasmid</keyword>
<accession>D3HTU4</accession>
<reference evidence="1 2" key="1">
    <citation type="journal article" date="2010" name="PLoS Genet.">
        <title>Analysis of the Legionella longbeachae genome and transcriptome uncovers unique strategies to cause Legionnaires' disease.</title>
        <authorList>
            <person name="Cazalet C."/>
            <person name="Gomez-Valero L."/>
            <person name="Rusniok C."/>
            <person name="Lomma M."/>
            <person name="Dervins-Ravault D."/>
            <person name="Newton H."/>
            <person name="Sansom F."/>
            <person name="Jarraud S."/>
            <person name="Zidane N."/>
            <person name="Ma L."/>
            <person name="Bouchier C."/>
            <person name="Etienne J."/>
            <person name="Hartland E."/>
            <person name="Buchrieser C."/>
        </authorList>
    </citation>
    <scope>NUCLEOTIDE SEQUENCE [LARGE SCALE GENOMIC DNA]</scope>
    <source>
        <strain evidence="1 2">NSW150</strain>
        <plasmid evidence="1">pLLO</plasmid>
    </source>
</reference>
<dbReference type="Proteomes" id="UP000001060">
    <property type="component" value="Plasmid pLLO"/>
</dbReference>
<protein>
    <submittedName>
        <fullName evidence="1">Uncharacterized protein</fullName>
    </submittedName>
</protein>
<proteinExistence type="predicted"/>
<sequence>MKEAMSVQYNYYDSFNPKPLKSYNCKFFSDVEVIYSADQLVDHFVHQLKQVFFALYMLE</sequence>
<dbReference type="AlphaFoldDB" id="D3HTU4"/>
<geneLocation type="plasmid" evidence="1 2">
    <name>pLLO</name>
</geneLocation>
<name>D3HTU4_LEGLN</name>
<keyword evidence="2" id="KW-1185">Reference proteome</keyword>